<keyword evidence="2" id="KW-1185">Reference proteome</keyword>
<dbReference type="AlphaFoldDB" id="A0AA92XLT9"/>
<gene>
    <name evidence="1" type="ORF">D3242_06810</name>
</gene>
<dbReference type="Proteomes" id="UP000275530">
    <property type="component" value="Unassembled WGS sequence"/>
</dbReference>
<sequence length="248" mass="28374">MNIDQKHPISWSLVERGADGRKVMKDPALTKPFLYHMLEWRYAKLIFETDKLRLSPVRCWQDPYERWWCDRLFNRPGPLLGFQPYGSCWTTGAHDEPRWRMAGFGPDKETPIVRIRCRVDAMVNAAKGLLENGAGSGFLGCVQYRGEGTLVRLAQSVAEGSKKEVTRMAATMLLHKRRAFKFEDEVRLLWLDRQALREGVYIDIEAKTFINQVMITPHASSAETADIKREMKTFGVPCLASGVLKSPR</sequence>
<evidence type="ECO:0000313" key="1">
    <source>
        <dbReference type="EMBL" id="RJT37017.1"/>
    </source>
</evidence>
<accession>A0AA92XLT9</accession>
<protein>
    <submittedName>
        <fullName evidence="1">Uncharacterized protein</fullName>
    </submittedName>
</protein>
<proteinExistence type="predicted"/>
<name>A0AA92XLT9_9HYPH</name>
<comment type="caution">
    <text evidence="1">The sequence shown here is derived from an EMBL/GenBank/DDBJ whole genome shotgun (WGS) entry which is preliminary data.</text>
</comment>
<evidence type="ECO:0000313" key="2">
    <source>
        <dbReference type="Proteomes" id="UP000275530"/>
    </source>
</evidence>
<organism evidence="1 2">
    <name type="scientific">Mesorhizobium jarvisii</name>
    <dbReference type="NCBI Taxonomy" id="1777867"/>
    <lineage>
        <taxon>Bacteria</taxon>
        <taxon>Pseudomonadati</taxon>
        <taxon>Pseudomonadota</taxon>
        <taxon>Alphaproteobacteria</taxon>
        <taxon>Hyphomicrobiales</taxon>
        <taxon>Phyllobacteriaceae</taxon>
        <taxon>Mesorhizobium</taxon>
    </lineage>
</organism>
<dbReference type="EMBL" id="QZXA01000002">
    <property type="protein sequence ID" value="RJT37017.1"/>
    <property type="molecule type" value="Genomic_DNA"/>
</dbReference>
<reference evidence="1 2" key="1">
    <citation type="submission" date="2018-09" db="EMBL/GenBank/DDBJ databases">
        <title>Mesorhizobium carmichaelinearum sp. nov. isolated from Carmichaelinea spp. root nodules in New Zealand.</title>
        <authorList>
            <person name="De Meyer S.E."/>
        </authorList>
    </citation>
    <scope>NUCLEOTIDE SEQUENCE [LARGE SCALE GENOMIC DNA]</scope>
    <source>
        <strain evidence="1 2">LMG 28313</strain>
    </source>
</reference>
<dbReference type="RefSeq" id="WP_064984180.1">
    <property type="nucleotide sequence ID" value="NZ_CP033507.1"/>
</dbReference>